<reference evidence="2" key="3">
    <citation type="submission" date="2025-08" db="UniProtKB">
        <authorList>
            <consortium name="RefSeq"/>
        </authorList>
    </citation>
    <scope>IDENTIFICATION</scope>
    <source>
        <strain evidence="2">CBS 342.82</strain>
    </source>
</reference>
<evidence type="ECO:0000313" key="2">
    <source>
        <dbReference type="RefSeq" id="XP_033461216.1"/>
    </source>
</evidence>
<accession>A0A6J3M861</accession>
<dbReference type="Proteomes" id="UP000504637">
    <property type="component" value="Unplaced"/>
</dbReference>
<protein>
    <submittedName>
        <fullName evidence="2">Uncharacterized protein</fullName>
    </submittedName>
</protein>
<sequence>MKGLCTKPFPSIEECSCIVQYMKVRWRKLQIFRDKFDEGVGLDRHPRGVHMGFAGLAFDQPWSRSASRSARREPCLVLSRLDAMNSITSRRVCGGTVVLSFRNIFVCNYRLDKFVREPSRIPPTQLGWSAELCICRKRFGSEDAIAVRSSSCSRRIASISIDVSCTILCISRAKVESSMRCASFSFNRSNRA</sequence>
<reference evidence="2" key="1">
    <citation type="submission" date="2020-01" db="EMBL/GenBank/DDBJ databases">
        <authorList>
            <consortium name="DOE Joint Genome Institute"/>
            <person name="Haridas S."/>
            <person name="Albert R."/>
            <person name="Binder M."/>
            <person name="Bloem J."/>
            <person name="Labutti K."/>
            <person name="Salamov A."/>
            <person name="Andreopoulos B."/>
            <person name="Baker S.E."/>
            <person name="Barry K."/>
            <person name="Bills G."/>
            <person name="Bluhm B.H."/>
            <person name="Cannon C."/>
            <person name="Castanera R."/>
            <person name="Culley D.E."/>
            <person name="Daum C."/>
            <person name="Ezra D."/>
            <person name="Gonzalez J.B."/>
            <person name="Henrissat B."/>
            <person name="Kuo A."/>
            <person name="Liang C."/>
            <person name="Lipzen A."/>
            <person name="Lutzoni F."/>
            <person name="Magnuson J."/>
            <person name="Mondo S."/>
            <person name="Nolan M."/>
            <person name="Ohm R."/>
            <person name="Pangilinan J."/>
            <person name="Park H.-J."/>
            <person name="Ramirez L."/>
            <person name="Alfaro M."/>
            <person name="Sun H."/>
            <person name="Tritt A."/>
            <person name="Yoshinaga Y."/>
            <person name="Zwiers L.-H."/>
            <person name="Turgeon B.G."/>
            <person name="Goodwin S.B."/>
            <person name="Spatafora J.W."/>
            <person name="Crous P.W."/>
            <person name="Grigoriev I.V."/>
        </authorList>
    </citation>
    <scope>NUCLEOTIDE SEQUENCE</scope>
    <source>
        <strain evidence="2">CBS 342.82</strain>
    </source>
</reference>
<organism evidence="2">
    <name type="scientific">Dissoconium aciculare CBS 342.82</name>
    <dbReference type="NCBI Taxonomy" id="1314786"/>
    <lineage>
        <taxon>Eukaryota</taxon>
        <taxon>Fungi</taxon>
        <taxon>Dikarya</taxon>
        <taxon>Ascomycota</taxon>
        <taxon>Pezizomycotina</taxon>
        <taxon>Dothideomycetes</taxon>
        <taxon>Dothideomycetidae</taxon>
        <taxon>Mycosphaerellales</taxon>
        <taxon>Dissoconiaceae</taxon>
        <taxon>Dissoconium</taxon>
    </lineage>
</organism>
<proteinExistence type="predicted"/>
<dbReference type="AlphaFoldDB" id="A0A6J3M861"/>
<name>A0A6J3M861_9PEZI</name>
<dbReference type="GeneID" id="54357210"/>
<dbReference type="RefSeq" id="XP_033461216.1">
    <property type="nucleotide sequence ID" value="XM_033599411.1"/>
</dbReference>
<keyword evidence="1" id="KW-1185">Reference proteome</keyword>
<evidence type="ECO:0000313" key="1">
    <source>
        <dbReference type="Proteomes" id="UP000504637"/>
    </source>
</evidence>
<gene>
    <name evidence="2" type="ORF">K489DRAFT_176149</name>
</gene>
<reference evidence="2" key="2">
    <citation type="submission" date="2020-04" db="EMBL/GenBank/DDBJ databases">
        <authorList>
            <consortium name="NCBI Genome Project"/>
        </authorList>
    </citation>
    <scope>NUCLEOTIDE SEQUENCE</scope>
    <source>
        <strain evidence="2">CBS 342.82</strain>
    </source>
</reference>